<dbReference type="GO" id="GO:0005524">
    <property type="term" value="F:ATP binding"/>
    <property type="evidence" value="ECO:0007669"/>
    <property type="project" value="UniProtKB-KW"/>
</dbReference>
<evidence type="ECO:0000313" key="5">
    <source>
        <dbReference type="Proteomes" id="UP001595824"/>
    </source>
</evidence>
<dbReference type="CDD" id="cd16936">
    <property type="entry name" value="HATPase_RsbW-like"/>
    <property type="match status" value="1"/>
</dbReference>
<proteinExistence type="predicted"/>
<accession>A0ABV8TQ78</accession>
<dbReference type="PANTHER" id="PTHR35526:SF3">
    <property type="entry name" value="ANTI-SIGMA-F FACTOR RSBW"/>
    <property type="match status" value="1"/>
</dbReference>
<reference evidence="5" key="1">
    <citation type="journal article" date="2019" name="Int. J. Syst. Evol. Microbiol.">
        <title>The Global Catalogue of Microorganisms (GCM) 10K type strain sequencing project: providing services to taxonomists for standard genome sequencing and annotation.</title>
        <authorList>
            <consortium name="The Broad Institute Genomics Platform"/>
            <consortium name="The Broad Institute Genome Sequencing Center for Infectious Disease"/>
            <person name="Wu L."/>
            <person name="Ma J."/>
        </authorList>
    </citation>
    <scope>NUCLEOTIDE SEQUENCE [LARGE SCALE GENOMIC DNA]</scope>
    <source>
        <strain evidence="5">PCU 347</strain>
    </source>
</reference>
<dbReference type="RefSeq" id="WP_381744202.1">
    <property type="nucleotide sequence ID" value="NZ_JBHSDP010000029.1"/>
</dbReference>
<evidence type="ECO:0000256" key="2">
    <source>
        <dbReference type="SAM" id="MobiDB-lite"/>
    </source>
</evidence>
<dbReference type="Gene3D" id="3.30.565.10">
    <property type="entry name" value="Histidine kinase-like ATPase, C-terminal domain"/>
    <property type="match status" value="1"/>
</dbReference>
<keyword evidence="1" id="KW-0723">Serine/threonine-protein kinase</keyword>
<keyword evidence="1" id="KW-0418">Kinase</keyword>
<name>A0ABV8TQ78_9ACTN</name>
<keyword evidence="4" id="KW-0067">ATP-binding</keyword>
<dbReference type="PANTHER" id="PTHR35526">
    <property type="entry name" value="ANTI-SIGMA-F FACTOR RSBW-RELATED"/>
    <property type="match status" value="1"/>
</dbReference>
<keyword evidence="1" id="KW-0808">Transferase</keyword>
<organism evidence="4 5">
    <name type="scientific">Streptomyces andamanensis</name>
    <dbReference type="NCBI Taxonomy" id="1565035"/>
    <lineage>
        <taxon>Bacteria</taxon>
        <taxon>Bacillati</taxon>
        <taxon>Actinomycetota</taxon>
        <taxon>Actinomycetes</taxon>
        <taxon>Kitasatosporales</taxon>
        <taxon>Streptomycetaceae</taxon>
        <taxon>Streptomyces</taxon>
    </lineage>
</organism>
<feature type="region of interest" description="Disordered" evidence="2">
    <location>
        <begin position="1"/>
        <end position="45"/>
    </location>
</feature>
<evidence type="ECO:0000259" key="3">
    <source>
        <dbReference type="Pfam" id="PF13581"/>
    </source>
</evidence>
<comment type="caution">
    <text evidence="4">The sequence shown here is derived from an EMBL/GenBank/DDBJ whole genome shotgun (WGS) entry which is preliminary data.</text>
</comment>
<keyword evidence="4" id="KW-0547">Nucleotide-binding</keyword>
<sequence length="169" mass="17893">MTGSRAQHGGPPHAPAQARDEFPAAARVPDRAAGPPRLRSTVPADPSWASAVRRLVTQHLARLRLTADQCDSAVLATDELFANAVSHASSGPRDTVTLTIERTARTLRVTVADRSPLLPRRRAADAADESGRGLAIVAALADDWGLAPPEPGNRGKRVWFTLCLRGAAS</sequence>
<evidence type="ECO:0000313" key="4">
    <source>
        <dbReference type="EMBL" id="MFC4332787.1"/>
    </source>
</evidence>
<evidence type="ECO:0000256" key="1">
    <source>
        <dbReference type="ARBA" id="ARBA00022527"/>
    </source>
</evidence>
<dbReference type="SUPFAM" id="SSF55874">
    <property type="entry name" value="ATPase domain of HSP90 chaperone/DNA topoisomerase II/histidine kinase"/>
    <property type="match status" value="1"/>
</dbReference>
<dbReference type="InterPro" id="IPR003594">
    <property type="entry name" value="HATPase_dom"/>
</dbReference>
<gene>
    <name evidence="4" type="ORF">ACFPC0_34485</name>
</gene>
<keyword evidence="5" id="KW-1185">Reference proteome</keyword>
<dbReference type="InterPro" id="IPR050267">
    <property type="entry name" value="Anti-sigma-factor_SerPK"/>
</dbReference>
<protein>
    <submittedName>
        <fullName evidence="4">ATP-binding protein</fullName>
    </submittedName>
</protein>
<dbReference type="Pfam" id="PF13581">
    <property type="entry name" value="HATPase_c_2"/>
    <property type="match status" value="1"/>
</dbReference>
<dbReference type="Proteomes" id="UP001595824">
    <property type="component" value="Unassembled WGS sequence"/>
</dbReference>
<dbReference type="EMBL" id="JBHSDP010000029">
    <property type="protein sequence ID" value="MFC4332787.1"/>
    <property type="molecule type" value="Genomic_DNA"/>
</dbReference>
<dbReference type="InterPro" id="IPR036890">
    <property type="entry name" value="HATPase_C_sf"/>
</dbReference>
<feature type="domain" description="Histidine kinase/HSP90-like ATPase" evidence="3">
    <location>
        <begin position="42"/>
        <end position="160"/>
    </location>
</feature>